<evidence type="ECO:0000256" key="3">
    <source>
        <dbReference type="SAM" id="MobiDB-lite"/>
    </source>
</evidence>
<reference evidence="5 6" key="1">
    <citation type="submission" date="2017-08" db="EMBL/GenBank/DDBJ databases">
        <title>Aliifodinibius alkalisoli sp. nov., isolated from saline alkaline soil.</title>
        <authorList>
            <person name="Liu D."/>
            <person name="Zhang G."/>
        </authorList>
    </citation>
    <scope>NUCLEOTIDE SEQUENCE [LARGE SCALE GENOMIC DNA]</scope>
    <source>
        <strain evidence="5 6">WN023</strain>
    </source>
</reference>
<dbReference type="SMART" id="SM00448">
    <property type="entry name" value="REC"/>
    <property type="match status" value="1"/>
</dbReference>
<dbReference type="SUPFAM" id="SSF52172">
    <property type="entry name" value="CheY-like"/>
    <property type="match status" value="1"/>
</dbReference>
<dbReference type="PANTHER" id="PTHR44591">
    <property type="entry name" value="STRESS RESPONSE REGULATOR PROTEIN 1"/>
    <property type="match status" value="1"/>
</dbReference>
<evidence type="ECO:0000313" key="5">
    <source>
        <dbReference type="EMBL" id="PAU95195.1"/>
    </source>
</evidence>
<proteinExistence type="predicted"/>
<dbReference type="InterPro" id="IPR001789">
    <property type="entry name" value="Sig_transdc_resp-reg_receiver"/>
</dbReference>
<keyword evidence="6" id="KW-1185">Reference proteome</keyword>
<evidence type="ECO:0000256" key="1">
    <source>
        <dbReference type="ARBA" id="ARBA00022553"/>
    </source>
</evidence>
<protein>
    <submittedName>
        <fullName evidence="5">Response regulator</fullName>
    </submittedName>
</protein>
<dbReference type="InterPro" id="IPR011006">
    <property type="entry name" value="CheY-like_superfamily"/>
</dbReference>
<sequence length="134" mass="14882">MEEVQKGRVLIVEDDMLLSMVEERLIKRLGYEVVGKVTKGVDAIEKEEELNPDIIVMDISLKGDMDGIETMEIIRKKSDVSVIYLSGSGDRYSLERAKKTGFTDFLTKPVTGGDLKGPLNSAMNENDDQVLKSA</sequence>
<dbReference type="EMBL" id="NSKE01000002">
    <property type="protein sequence ID" value="PAU95195.1"/>
    <property type="molecule type" value="Genomic_DNA"/>
</dbReference>
<organism evidence="5 6">
    <name type="scientific">Fodinibius salipaludis</name>
    <dbReference type="NCBI Taxonomy" id="2032627"/>
    <lineage>
        <taxon>Bacteria</taxon>
        <taxon>Pseudomonadati</taxon>
        <taxon>Balneolota</taxon>
        <taxon>Balneolia</taxon>
        <taxon>Balneolales</taxon>
        <taxon>Balneolaceae</taxon>
        <taxon>Fodinibius</taxon>
    </lineage>
</organism>
<dbReference type="PROSITE" id="PS50110">
    <property type="entry name" value="RESPONSE_REGULATORY"/>
    <property type="match status" value="1"/>
</dbReference>
<keyword evidence="1 2" id="KW-0597">Phosphoprotein</keyword>
<dbReference type="CDD" id="cd17534">
    <property type="entry name" value="REC_DC-like"/>
    <property type="match status" value="1"/>
</dbReference>
<gene>
    <name evidence="5" type="ORF">CK503_03070</name>
</gene>
<dbReference type="Pfam" id="PF00072">
    <property type="entry name" value="Response_reg"/>
    <property type="match status" value="1"/>
</dbReference>
<accession>A0A2A2GEA7</accession>
<dbReference type="OrthoDB" id="1646880at2"/>
<comment type="caution">
    <text evidence="5">The sequence shown here is derived from an EMBL/GenBank/DDBJ whole genome shotgun (WGS) entry which is preliminary data.</text>
</comment>
<dbReference type="InterPro" id="IPR050595">
    <property type="entry name" value="Bact_response_regulator"/>
</dbReference>
<dbReference type="Gene3D" id="3.40.50.2300">
    <property type="match status" value="1"/>
</dbReference>
<evidence type="ECO:0000256" key="2">
    <source>
        <dbReference type="PROSITE-ProRule" id="PRU00169"/>
    </source>
</evidence>
<dbReference type="RefSeq" id="WP_095605321.1">
    <property type="nucleotide sequence ID" value="NZ_NSKE01000002.1"/>
</dbReference>
<dbReference type="AlphaFoldDB" id="A0A2A2GEA7"/>
<dbReference type="Proteomes" id="UP000218831">
    <property type="component" value="Unassembled WGS sequence"/>
</dbReference>
<feature type="region of interest" description="Disordered" evidence="3">
    <location>
        <begin position="111"/>
        <end position="134"/>
    </location>
</feature>
<evidence type="ECO:0000313" key="6">
    <source>
        <dbReference type="Proteomes" id="UP000218831"/>
    </source>
</evidence>
<dbReference type="GO" id="GO:0000160">
    <property type="term" value="P:phosphorelay signal transduction system"/>
    <property type="evidence" value="ECO:0007669"/>
    <property type="project" value="InterPro"/>
</dbReference>
<name>A0A2A2GEA7_9BACT</name>
<feature type="domain" description="Response regulatory" evidence="4">
    <location>
        <begin position="8"/>
        <end position="123"/>
    </location>
</feature>
<feature type="modified residue" description="4-aspartylphosphate" evidence="2">
    <location>
        <position position="58"/>
    </location>
</feature>
<evidence type="ECO:0000259" key="4">
    <source>
        <dbReference type="PROSITE" id="PS50110"/>
    </source>
</evidence>
<dbReference type="PANTHER" id="PTHR44591:SF3">
    <property type="entry name" value="RESPONSE REGULATORY DOMAIN-CONTAINING PROTEIN"/>
    <property type="match status" value="1"/>
</dbReference>